<evidence type="ECO:0000313" key="2">
    <source>
        <dbReference type="EMBL" id="KAJ1119491.1"/>
    </source>
</evidence>
<accession>A0AAV7NUA2</accession>
<evidence type="ECO:0000256" key="1">
    <source>
        <dbReference type="SAM" id="MobiDB-lite"/>
    </source>
</evidence>
<feature type="region of interest" description="Disordered" evidence="1">
    <location>
        <begin position="56"/>
        <end position="82"/>
    </location>
</feature>
<dbReference type="Proteomes" id="UP001066276">
    <property type="component" value="Chromosome 8"/>
</dbReference>
<dbReference type="EMBL" id="JANPWB010000004">
    <property type="protein sequence ID" value="KAJ1194651.1"/>
    <property type="molecule type" value="Genomic_DNA"/>
</dbReference>
<proteinExistence type="predicted"/>
<evidence type="ECO:0000313" key="3">
    <source>
        <dbReference type="EMBL" id="KAJ1194651.1"/>
    </source>
</evidence>
<reference evidence="2" key="1">
    <citation type="journal article" date="2022" name="bioRxiv">
        <title>Sequencing and chromosome-scale assembly of the giantPleurodeles waltlgenome.</title>
        <authorList>
            <person name="Brown T."/>
            <person name="Elewa A."/>
            <person name="Iarovenko S."/>
            <person name="Subramanian E."/>
            <person name="Araus A.J."/>
            <person name="Petzold A."/>
            <person name="Susuki M."/>
            <person name="Suzuki K.-i.T."/>
            <person name="Hayashi T."/>
            <person name="Toyoda A."/>
            <person name="Oliveira C."/>
            <person name="Osipova E."/>
            <person name="Leigh N.D."/>
            <person name="Simon A."/>
            <person name="Yun M.H."/>
        </authorList>
    </citation>
    <scope>NUCLEOTIDE SEQUENCE</scope>
    <source>
        <strain evidence="2">20211129_DDA</strain>
        <tissue evidence="2">Liver</tissue>
    </source>
</reference>
<keyword evidence="4" id="KW-1185">Reference proteome</keyword>
<dbReference type="AlphaFoldDB" id="A0AAV7NUA2"/>
<comment type="caution">
    <text evidence="2">The sequence shown here is derived from an EMBL/GenBank/DDBJ whole genome shotgun (WGS) entry which is preliminary data.</text>
</comment>
<dbReference type="Proteomes" id="UP001066276">
    <property type="component" value="Chromosome 2_2"/>
</dbReference>
<organism evidence="2 4">
    <name type="scientific">Pleurodeles waltl</name>
    <name type="common">Iberian ribbed newt</name>
    <dbReference type="NCBI Taxonomy" id="8319"/>
    <lineage>
        <taxon>Eukaryota</taxon>
        <taxon>Metazoa</taxon>
        <taxon>Chordata</taxon>
        <taxon>Craniata</taxon>
        <taxon>Vertebrata</taxon>
        <taxon>Euteleostomi</taxon>
        <taxon>Amphibia</taxon>
        <taxon>Batrachia</taxon>
        <taxon>Caudata</taxon>
        <taxon>Salamandroidea</taxon>
        <taxon>Salamandridae</taxon>
        <taxon>Pleurodelinae</taxon>
        <taxon>Pleurodeles</taxon>
    </lineage>
</organism>
<gene>
    <name evidence="3" type="ORF">NDU88_003939</name>
    <name evidence="2" type="ORF">NDU88_007676</name>
</gene>
<feature type="compositionally biased region" description="Basic residues" evidence="1">
    <location>
        <begin position="59"/>
        <end position="82"/>
    </location>
</feature>
<dbReference type="EMBL" id="JANPWB010000012">
    <property type="protein sequence ID" value="KAJ1119491.1"/>
    <property type="molecule type" value="Genomic_DNA"/>
</dbReference>
<sequence length="82" mass="9196">MRSSGTRVPSRAHPRSNARCYNSVSGKKIESLSARAERVFRVEHTLLATLVATTDNLKSKRSSGTRVPRRAHSRSNTRCYHS</sequence>
<protein>
    <submittedName>
        <fullName evidence="2">Uncharacterized protein</fullName>
    </submittedName>
</protein>
<evidence type="ECO:0000313" key="4">
    <source>
        <dbReference type="Proteomes" id="UP001066276"/>
    </source>
</evidence>
<name>A0AAV7NUA2_PLEWA</name>